<dbReference type="eggNOG" id="KOG2392">
    <property type="taxonomic scope" value="Eukaryota"/>
</dbReference>
<dbReference type="SMART" id="SM00093">
    <property type="entry name" value="SERPIN"/>
    <property type="match status" value="1"/>
</dbReference>
<dbReference type="InterPro" id="IPR036186">
    <property type="entry name" value="Serpin_sf"/>
</dbReference>
<dbReference type="PROSITE" id="PS00284">
    <property type="entry name" value="SERPIN"/>
    <property type="match status" value="1"/>
</dbReference>
<evidence type="ECO:0000256" key="4">
    <source>
        <dbReference type="ARBA" id="ARBA00022900"/>
    </source>
</evidence>
<dbReference type="EMBL" id="KB540907">
    <property type="protein sequence ID" value="EMP32400.1"/>
    <property type="molecule type" value="Genomic_DNA"/>
</dbReference>
<dbReference type="InterPro" id="IPR023796">
    <property type="entry name" value="Serpin_dom"/>
</dbReference>
<dbReference type="PANTHER" id="PTHR11461:SF165">
    <property type="entry name" value="ALPHA-1-ANTITRYPSIN"/>
    <property type="match status" value="1"/>
</dbReference>
<dbReference type="InterPro" id="IPR042178">
    <property type="entry name" value="Serpin_sf_1"/>
</dbReference>
<protein>
    <submittedName>
        <fullName evidence="10">Alpha-1-antiproteinase</fullName>
    </submittedName>
</protein>
<reference evidence="11" key="1">
    <citation type="journal article" date="2013" name="Nat. Genet.">
        <title>The draft genomes of soft-shell turtle and green sea turtle yield insights into the development and evolution of the turtle-specific body plan.</title>
        <authorList>
            <person name="Wang Z."/>
            <person name="Pascual-Anaya J."/>
            <person name="Zadissa A."/>
            <person name="Li W."/>
            <person name="Niimura Y."/>
            <person name="Huang Z."/>
            <person name="Li C."/>
            <person name="White S."/>
            <person name="Xiong Z."/>
            <person name="Fang D."/>
            <person name="Wang B."/>
            <person name="Ming Y."/>
            <person name="Chen Y."/>
            <person name="Zheng Y."/>
            <person name="Kuraku S."/>
            <person name="Pignatelli M."/>
            <person name="Herrero J."/>
            <person name="Beal K."/>
            <person name="Nozawa M."/>
            <person name="Li Q."/>
            <person name="Wang J."/>
            <person name="Zhang H."/>
            <person name="Yu L."/>
            <person name="Shigenobu S."/>
            <person name="Wang J."/>
            <person name="Liu J."/>
            <person name="Flicek P."/>
            <person name="Searle S."/>
            <person name="Wang J."/>
            <person name="Kuratani S."/>
            <person name="Yin Y."/>
            <person name="Aken B."/>
            <person name="Zhang G."/>
            <person name="Irie N."/>
        </authorList>
    </citation>
    <scope>NUCLEOTIDE SEQUENCE [LARGE SCALE GENOMIC DNA]</scope>
</reference>
<dbReference type="STRING" id="8469.M7BA20"/>
<dbReference type="FunFam" id="3.30.497.10:FF:000001">
    <property type="entry name" value="Serine protease inhibitor"/>
    <property type="match status" value="1"/>
</dbReference>
<evidence type="ECO:0000256" key="5">
    <source>
        <dbReference type="ARBA" id="ARBA00023180"/>
    </source>
</evidence>
<evidence type="ECO:0000256" key="6">
    <source>
        <dbReference type="RuleBase" id="RU000411"/>
    </source>
</evidence>
<dbReference type="FunFam" id="2.30.39.10:FF:000003">
    <property type="entry name" value="alpha-1-antitrypsin isoform X1"/>
    <property type="match status" value="1"/>
</dbReference>
<dbReference type="Gene3D" id="3.30.497.10">
    <property type="entry name" value="Antithrombin, subunit I, domain 2"/>
    <property type="match status" value="1"/>
</dbReference>
<dbReference type="InterPro" id="IPR042185">
    <property type="entry name" value="Serpin_sf_2"/>
</dbReference>
<dbReference type="Gene3D" id="2.30.39.10">
    <property type="entry name" value="Alpha-1-antitrypsin, domain 1"/>
    <property type="match status" value="2"/>
</dbReference>
<evidence type="ECO:0000313" key="11">
    <source>
        <dbReference type="Proteomes" id="UP000031443"/>
    </source>
</evidence>
<comment type="similarity">
    <text evidence="1 6">Belongs to the serpin family.</text>
</comment>
<accession>M7BA20</accession>
<evidence type="ECO:0000256" key="7">
    <source>
        <dbReference type="SAM" id="MobiDB-lite"/>
    </source>
</evidence>
<evidence type="ECO:0000256" key="1">
    <source>
        <dbReference type="ARBA" id="ARBA00009500"/>
    </source>
</evidence>
<organism evidence="10 11">
    <name type="scientific">Chelonia mydas</name>
    <name type="common">Green sea-turtle</name>
    <name type="synonym">Chelonia agassizi</name>
    <dbReference type="NCBI Taxonomy" id="8469"/>
    <lineage>
        <taxon>Eukaryota</taxon>
        <taxon>Metazoa</taxon>
        <taxon>Chordata</taxon>
        <taxon>Craniata</taxon>
        <taxon>Vertebrata</taxon>
        <taxon>Euteleostomi</taxon>
        <taxon>Archelosauria</taxon>
        <taxon>Testudinata</taxon>
        <taxon>Testudines</taxon>
        <taxon>Cryptodira</taxon>
        <taxon>Durocryptodira</taxon>
        <taxon>Americhelydia</taxon>
        <taxon>Chelonioidea</taxon>
        <taxon>Cheloniidae</taxon>
        <taxon>Chelonia</taxon>
    </lineage>
</organism>
<feature type="chain" id="PRO_5004079836" evidence="8">
    <location>
        <begin position="21"/>
        <end position="466"/>
    </location>
</feature>
<dbReference type="AlphaFoldDB" id="M7BA20"/>
<dbReference type="FunFam" id="2.10.310.10:FF:000001">
    <property type="entry name" value="Serpin family A member 1"/>
    <property type="match status" value="1"/>
</dbReference>
<evidence type="ECO:0000313" key="10">
    <source>
        <dbReference type="EMBL" id="EMP32400.1"/>
    </source>
</evidence>
<dbReference type="Pfam" id="PF00079">
    <property type="entry name" value="Serpin"/>
    <property type="match status" value="1"/>
</dbReference>
<dbReference type="CDD" id="cd19548">
    <property type="entry name" value="serpinA_A1AT-like"/>
    <property type="match status" value="1"/>
</dbReference>
<dbReference type="Proteomes" id="UP000031443">
    <property type="component" value="Unassembled WGS sequence"/>
</dbReference>
<dbReference type="GO" id="GO:0004867">
    <property type="term" value="F:serine-type endopeptidase inhibitor activity"/>
    <property type="evidence" value="ECO:0007669"/>
    <property type="project" value="UniProtKB-KW"/>
</dbReference>
<evidence type="ECO:0000256" key="3">
    <source>
        <dbReference type="ARBA" id="ARBA00022729"/>
    </source>
</evidence>
<proteinExistence type="inferred from homology"/>
<feature type="compositionally biased region" description="Polar residues" evidence="7">
    <location>
        <begin position="31"/>
        <end position="43"/>
    </location>
</feature>
<sequence length="466" mass="52638">MKSILCLCVLLAGLHAVVLSRHVPEHHNDQDGQTDNNPPQQLSPVGGKVITEHMTFMKVVASNADFAFRFYKQIKSEAADKNIFFSPLSISTAFAMLTLGAKSATLSQILQGLSFNLTEIEEREIHEGFHQLLQMLNHPDSEIQLNMGNALFIDDQLKLLEKFLEDVKTLYESETFPTNFQNSAEAEKQINDYIENKTHGKIANLVKDLDPLPVMILINYIFFKAHWENPFNSLFTKEDDFFVDAETSVKVNMMSSNKQYNTHHDEELSCWVVEIPYKGNAAAMKVNMMNSNKQYNAHHDEELSCWVVEIPYKGNAAAIFILPDEGKMEQVEDALLKKTVTKWTKSLQQREIVLYIPAFSVSGTYDVKELFEKMGVVDVFTDKADLSGMTGHSSLKVSKALHKAVVDVHENGTEAAAVTIVEIIYTSLPFPHPLTIKFNRPFLMTIVDKNTQSILFMGKIVNPTKK</sequence>
<evidence type="ECO:0000256" key="8">
    <source>
        <dbReference type="SAM" id="SignalP"/>
    </source>
</evidence>
<feature type="signal peptide" evidence="8">
    <location>
        <begin position="1"/>
        <end position="20"/>
    </location>
</feature>
<dbReference type="GO" id="GO:0005615">
    <property type="term" value="C:extracellular space"/>
    <property type="evidence" value="ECO:0007669"/>
    <property type="project" value="InterPro"/>
</dbReference>
<dbReference type="Gene3D" id="2.10.310.10">
    <property type="entry name" value="Serpins superfamily"/>
    <property type="match status" value="1"/>
</dbReference>
<feature type="domain" description="Serpin" evidence="9">
    <location>
        <begin position="68"/>
        <end position="463"/>
    </location>
</feature>
<feature type="region of interest" description="Disordered" evidence="7">
    <location>
        <begin position="25"/>
        <end position="45"/>
    </location>
</feature>
<keyword evidence="4" id="KW-0722">Serine protease inhibitor</keyword>
<keyword evidence="3 8" id="KW-0732">Signal</keyword>
<dbReference type="InterPro" id="IPR000215">
    <property type="entry name" value="Serpin_fam"/>
</dbReference>
<evidence type="ECO:0000259" key="9">
    <source>
        <dbReference type="SMART" id="SM00093"/>
    </source>
</evidence>
<dbReference type="PANTHER" id="PTHR11461">
    <property type="entry name" value="SERINE PROTEASE INHIBITOR, SERPIN"/>
    <property type="match status" value="1"/>
</dbReference>
<evidence type="ECO:0000256" key="2">
    <source>
        <dbReference type="ARBA" id="ARBA00022690"/>
    </source>
</evidence>
<name>M7BA20_CHEMY</name>
<keyword evidence="5" id="KW-0325">Glycoprotein</keyword>
<keyword evidence="11" id="KW-1185">Reference proteome</keyword>
<keyword evidence="2" id="KW-0646">Protease inhibitor</keyword>
<gene>
    <name evidence="10" type="ORF">UY3_10487</name>
</gene>
<dbReference type="InterPro" id="IPR023795">
    <property type="entry name" value="Serpin_CS"/>
</dbReference>
<dbReference type="SUPFAM" id="SSF56574">
    <property type="entry name" value="Serpins"/>
    <property type="match status" value="2"/>
</dbReference>